<organism evidence="3 4">
    <name type="scientific">Arenimonas soli</name>
    <dbReference type="NCBI Taxonomy" id="2269504"/>
    <lineage>
        <taxon>Bacteria</taxon>
        <taxon>Pseudomonadati</taxon>
        <taxon>Pseudomonadota</taxon>
        <taxon>Gammaproteobacteria</taxon>
        <taxon>Lysobacterales</taxon>
        <taxon>Lysobacteraceae</taxon>
        <taxon>Arenimonas</taxon>
    </lineage>
</organism>
<evidence type="ECO:0000313" key="4">
    <source>
        <dbReference type="Proteomes" id="UP000623419"/>
    </source>
</evidence>
<dbReference type="SUPFAM" id="SSF52540">
    <property type="entry name" value="P-loop containing nucleoside triphosphate hydrolases"/>
    <property type="match status" value="1"/>
</dbReference>
<protein>
    <submittedName>
        <fullName evidence="3">DnaA regulatory inactivator Hda</fullName>
    </submittedName>
</protein>
<proteinExistence type="predicted"/>
<name>A0ABQ1HPW7_9GAMM</name>
<dbReference type="InterPro" id="IPR055199">
    <property type="entry name" value="Hda_lid"/>
</dbReference>
<accession>A0ABQ1HPW7</accession>
<sequence>MNTPQLPLGLRAPPDQRLDAFLGNAAARAAMHAAATGASQEWLYLAGPAGSGKSHLLLAACAEAVAAGRRAAYLPMAAFAGRLAAGLAQQENADLLCLDGLEAIAGHAEDEEALFHFHNRARADAGAVVYAARANPGDIGLELRDLQTRLGQCARITLDALDEAGRRDLLRQRAARRGLELDDAVLDYLLRRVDRDIASLTRLLDQLDRASLAAQRRITIPFLRQHLERA</sequence>
<feature type="domain" description="Hda lid" evidence="2">
    <location>
        <begin position="165"/>
        <end position="227"/>
    </location>
</feature>
<dbReference type="InterPro" id="IPR027417">
    <property type="entry name" value="P-loop_NTPase"/>
</dbReference>
<comment type="caution">
    <text evidence="3">The sequence shown here is derived from an EMBL/GenBank/DDBJ whole genome shotgun (WGS) entry which is preliminary data.</text>
</comment>
<dbReference type="Gene3D" id="3.40.50.300">
    <property type="entry name" value="P-loop containing nucleotide triphosphate hydrolases"/>
    <property type="match status" value="1"/>
</dbReference>
<dbReference type="InterPro" id="IPR013317">
    <property type="entry name" value="DnaA_dom"/>
</dbReference>
<keyword evidence="4" id="KW-1185">Reference proteome</keyword>
<dbReference type="PANTHER" id="PTHR30050:SF5">
    <property type="entry name" value="DNAA REGULATORY INACTIVATOR HDA"/>
    <property type="match status" value="1"/>
</dbReference>
<dbReference type="NCBIfam" id="TIGR03420">
    <property type="entry name" value="DnaA_homol_Hda"/>
    <property type="match status" value="1"/>
</dbReference>
<evidence type="ECO:0000259" key="2">
    <source>
        <dbReference type="Pfam" id="PF22688"/>
    </source>
</evidence>
<gene>
    <name evidence="3" type="ORF">GCM10011521_25200</name>
</gene>
<dbReference type="InterPro" id="IPR017788">
    <property type="entry name" value="Hda"/>
</dbReference>
<dbReference type="Pfam" id="PF22688">
    <property type="entry name" value="Hda_lid"/>
    <property type="match status" value="1"/>
</dbReference>
<evidence type="ECO:0000313" key="3">
    <source>
        <dbReference type="EMBL" id="GGA85730.1"/>
    </source>
</evidence>
<dbReference type="EMBL" id="BMKC01000003">
    <property type="protein sequence ID" value="GGA85730.1"/>
    <property type="molecule type" value="Genomic_DNA"/>
</dbReference>
<feature type="domain" description="Chromosomal replication initiator protein DnaA ATPAse" evidence="1">
    <location>
        <begin position="24"/>
        <end position="150"/>
    </location>
</feature>
<reference evidence="4" key="1">
    <citation type="journal article" date="2019" name="Int. J. Syst. Evol. Microbiol.">
        <title>The Global Catalogue of Microorganisms (GCM) 10K type strain sequencing project: providing services to taxonomists for standard genome sequencing and annotation.</title>
        <authorList>
            <consortium name="The Broad Institute Genomics Platform"/>
            <consortium name="The Broad Institute Genome Sequencing Center for Infectious Disease"/>
            <person name="Wu L."/>
            <person name="Ma J."/>
        </authorList>
    </citation>
    <scope>NUCLEOTIDE SEQUENCE [LARGE SCALE GENOMIC DNA]</scope>
    <source>
        <strain evidence="4">CGMCC 1.15905</strain>
    </source>
</reference>
<evidence type="ECO:0000259" key="1">
    <source>
        <dbReference type="Pfam" id="PF00308"/>
    </source>
</evidence>
<dbReference type="Pfam" id="PF00308">
    <property type="entry name" value="Bac_DnaA"/>
    <property type="match status" value="1"/>
</dbReference>
<dbReference type="Proteomes" id="UP000623419">
    <property type="component" value="Unassembled WGS sequence"/>
</dbReference>
<dbReference type="Gene3D" id="1.10.8.60">
    <property type="match status" value="1"/>
</dbReference>
<dbReference type="PANTHER" id="PTHR30050">
    <property type="entry name" value="CHROMOSOMAL REPLICATION INITIATOR PROTEIN DNAA"/>
    <property type="match status" value="1"/>
</dbReference>
<dbReference type="RefSeq" id="WP_188664915.1">
    <property type="nucleotide sequence ID" value="NZ_BMKC01000003.1"/>
</dbReference>